<feature type="transmembrane region" description="Helical" evidence="1">
    <location>
        <begin position="24"/>
        <end position="44"/>
    </location>
</feature>
<organism evidence="2 3">
    <name type="scientific">Paraflavisolibacter caeni</name>
    <dbReference type="NCBI Taxonomy" id="2982496"/>
    <lineage>
        <taxon>Bacteria</taxon>
        <taxon>Pseudomonadati</taxon>
        <taxon>Bacteroidota</taxon>
        <taxon>Chitinophagia</taxon>
        <taxon>Chitinophagales</taxon>
        <taxon>Chitinophagaceae</taxon>
        <taxon>Paraflavisolibacter</taxon>
    </lineage>
</organism>
<feature type="transmembrane region" description="Helical" evidence="1">
    <location>
        <begin position="138"/>
        <end position="156"/>
    </location>
</feature>
<feature type="transmembrane region" description="Helical" evidence="1">
    <location>
        <begin position="99"/>
        <end position="117"/>
    </location>
</feature>
<evidence type="ECO:0008006" key="4">
    <source>
        <dbReference type="Google" id="ProtNLM"/>
    </source>
</evidence>
<keyword evidence="1" id="KW-0472">Membrane</keyword>
<name>A0A9X2XWN6_9BACT</name>
<proteinExistence type="predicted"/>
<reference evidence="2" key="1">
    <citation type="submission" date="2022-09" db="EMBL/GenBank/DDBJ databases">
        <authorList>
            <person name="Yuan C."/>
            <person name="Ke Z."/>
        </authorList>
    </citation>
    <scope>NUCLEOTIDE SEQUENCE</scope>
    <source>
        <strain evidence="2">LB-8</strain>
    </source>
</reference>
<protein>
    <recommendedName>
        <fullName evidence="4">Cytochrome B</fullName>
    </recommendedName>
</protein>
<keyword evidence="1" id="KW-0812">Transmembrane</keyword>
<dbReference type="RefSeq" id="WP_279297487.1">
    <property type="nucleotide sequence ID" value="NZ_JAOTIF010000009.1"/>
</dbReference>
<comment type="caution">
    <text evidence="2">The sequence shown here is derived from an EMBL/GenBank/DDBJ whole genome shotgun (WGS) entry which is preliminary data.</text>
</comment>
<dbReference type="Proteomes" id="UP001155483">
    <property type="component" value="Unassembled WGS sequence"/>
</dbReference>
<accession>A0A9X2XWN6</accession>
<dbReference type="EMBL" id="JAOTIF010000009">
    <property type="protein sequence ID" value="MCU7550047.1"/>
    <property type="molecule type" value="Genomic_DNA"/>
</dbReference>
<sequence>MAQIKKNSIMDSSIYNSLVMAHSVGRWIVLLLLLVAIFKSLGAGNKPFTAGHAKTGLFLTIFADIMLLLGLYLWFAGAWGLKLIQEKGGVGEVMKDPVTRFYAVEHFAGMLIAIILLHIGKAQGKKNVPDKIKHRRTVSFYILALLIILVSIPWPFRIAGAGRGWF</sequence>
<evidence type="ECO:0000313" key="2">
    <source>
        <dbReference type="EMBL" id="MCU7550047.1"/>
    </source>
</evidence>
<gene>
    <name evidence="2" type="ORF">OCK74_13050</name>
</gene>
<evidence type="ECO:0000313" key="3">
    <source>
        <dbReference type="Proteomes" id="UP001155483"/>
    </source>
</evidence>
<keyword evidence="1" id="KW-1133">Transmembrane helix</keyword>
<evidence type="ECO:0000256" key="1">
    <source>
        <dbReference type="SAM" id="Phobius"/>
    </source>
</evidence>
<keyword evidence="3" id="KW-1185">Reference proteome</keyword>
<feature type="transmembrane region" description="Helical" evidence="1">
    <location>
        <begin position="56"/>
        <end position="79"/>
    </location>
</feature>
<dbReference type="AlphaFoldDB" id="A0A9X2XWN6"/>
<reference evidence="2" key="2">
    <citation type="submission" date="2023-04" db="EMBL/GenBank/DDBJ databases">
        <title>Paracnuella aquatica gen. nov., sp. nov., a member of the family Chitinophagaceae isolated from a hot spring.</title>
        <authorList>
            <person name="Wang C."/>
        </authorList>
    </citation>
    <scope>NUCLEOTIDE SEQUENCE</scope>
    <source>
        <strain evidence="2">LB-8</strain>
    </source>
</reference>